<comment type="caution">
    <text evidence="2">The sequence shown here is derived from an EMBL/GenBank/DDBJ whole genome shotgun (WGS) entry which is preliminary data.</text>
</comment>
<dbReference type="InterPro" id="IPR050256">
    <property type="entry name" value="Glycosyltransferase_2"/>
</dbReference>
<dbReference type="InterPro" id="IPR029044">
    <property type="entry name" value="Nucleotide-diphossugar_trans"/>
</dbReference>
<reference evidence="2 3" key="1">
    <citation type="journal article" name="Nat. Commun.">
        <title>Undinarchaeota illuminate DPANN phylogeny and the impact of gene transfer on archaeal evolution.</title>
        <authorList>
            <person name="Dombrowski N."/>
            <person name="Williams T.A."/>
            <person name="Sun J."/>
            <person name="Woodcroft B.J."/>
            <person name="Lee J.H."/>
            <person name="Minh B.Q."/>
            <person name="Rinke C."/>
            <person name="Spang A."/>
        </authorList>
    </citation>
    <scope>NUCLEOTIDE SEQUENCE [LARGE SCALE GENOMIC DNA]</scope>
    <source>
        <strain evidence="2">MAG_bin17</strain>
    </source>
</reference>
<proteinExistence type="predicted"/>
<dbReference type="InterPro" id="IPR001173">
    <property type="entry name" value="Glyco_trans_2-like"/>
</dbReference>
<feature type="domain" description="Glycosyltransferase 2-like" evidence="1">
    <location>
        <begin position="5"/>
        <end position="164"/>
    </location>
</feature>
<dbReference type="CDD" id="cd04179">
    <property type="entry name" value="DPM_DPG-synthase_like"/>
    <property type="match status" value="1"/>
</dbReference>
<dbReference type="PANTHER" id="PTHR48090">
    <property type="entry name" value="UNDECAPRENYL-PHOSPHATE 4-DEOXY-4-FORMAMIDO-L-ARABINOSE TRANSFERASE-RELATED"/>
    <property type="match status" value="1"/>
</dbReference>
<evidence type="ECO:0000313" key="3">
    <source>
        <dbReference type="Proteomes" id="UP000604391"/>
    </source>
</evidence>
<dbReference type="Gene3D" id="3.90.550.10">
    <property type="entry name" value="Spore Coat Polysaccharide Biosynthesis Protein SpsA, Chain A"/>
    <property type="match status" value="1"/>
</dbReference>
<organism evidence="2 3">
    <name type="scientific">Candidatus Undinarchaeum marinum</name>
    <dbReference type="NCBI Taxonomy" id="2756141"/>
    <lineage>
        <taxon>Archaea</taxon>
        <taxon>Candidatus Undinarchaeota</taxon>
        <taxon>Candidatus Undinarchaeia</taxon>
        <taxon>Candidatus Undinarchaeales</taxon>
        <taxon>Candidatus Undinarchaeaceae</taxon>
        <taxon>Candidatus Undinarchaeum</taxon>
    </lineage>
</organism>
<accession>A0A832UYA2</accession>
<evidence type="ECO:0000259" key="1">
    <source>
        <dbReference type="Pfam" id="PF00535"/>
    </source>
</evidence>
<evidence type="ECO:0000313" key="2">
    <source>
        <dbReference type="EMBL" id="HIJ99478.1"/>
    </source>
</evidence>
<dbReference type="AlphaFoldDB" id="A0A832UYA2"/>
<sequence>MKVIIVMPAYNEEKTIKQSLQSLEAGFPGANVVVVNDGSSDKTEEIALKEGAFVASHIINRGLGATLATGINSAIRKNADIIVTFDADLQHSGRDIKNLIEPIQKKRANAVIGSRFLRTEDLEMMPPVTKFGNWFLTGFTNLLARTKVTDSQSGLRAFDKKAAKAISIVCDRYDVSSEIVYELGRCGMKIEEVPIKALYDERSKRKGTNVREGVKIMYGILLKRLWLRK</sequence>
<gene>
    <name evidence="2" type="ORF">H1011_01480</name>
</gene>
<protein>
    <submittedName>
        <fullName evidence="2">Glycosyltransferase family 2 protein</fullName>
    </submittedName>
</protein>
<dbReference type="Proteomes" id="UP000604391">
    <property type="component" value="Unassembled WGS sequence"/>
</dbReference>
<keyword evidence="3" id="KW-1185">Reference proteome</keyword>
<dbReference type="Pfam" id="PF00535">
    <property type="entry name" value="Glycos_transf_2"/>
    <property type="match status" value="1"/>
</dbReference>
<dbReference type="EMBL" id="DVAD01000007">
    <property type="protein sequence ID" value="HIJ99478.1"/>
    <property type="molecule type" value="Genomic_DNA"/>
</dbReference>
<dbReference type="PANTHER" id="PTHR48090:SF7">
    <property type="entry name" value="RFBJ PROTEIN"/>
    <property type="match status" value="1"/>
</dbReference>
<dbReference type="GO" id="GO:0016740">
    <property type="term" value="F:transferase activity"/>
    <property type="evidence" value="ECO:0007669"/>
    <property type="project" value="UniProtKB-KW"/>
</dbReference>
<dbReference type="SUPFAM" id="SSF53448">
    <property type="entry name" value="Nucleotide-diphospho-sugar transferases"/>
    <property type="match status" value="1"/>
</dbReference>
<name>A0A832UYA2_9ARCH</name>